<accession>A0ACB7EVV7</accession>
<comment type="caution">
    <text evidence="1">The sequence shown here is derived from an EMBL/GenBank/DDBJ whole genome shotgun (WGS) entry which is preliminary data.</text>
</comment>
<sequence length="53" mass="6126">ERRWRRRREEEMEKEEEEVVSGEKERSKVPHSLAQGFMGLLPAVTPCSESAAP</sequence>
<dbReference type="Proteomes" id="UP000805704">
    <property type="component" value="Chromosome 21"/>
</dbReference>
<evidence type="ECO:0000313" key="2">
    <source>
        <dbReference type="Proteomes" id="UP000805704"/>
    </source>
</evidence>
<organism evidence="1 2">
    <name type="scientific">Nibea albiflora</name>
    <name type="common">Yellow drum</name>
    <name type="synonym">Corvina albiflora</name>
    <dbReference type="NCBI Taxonomy" id="240163"/>
    <lineage>
        <taxon>Eukaryota</taxon>
        <taxon>Metazoa</taxon>
        <taxon>Chordata</taxon>
        <taxon>Craniata</taxon>
        <taxon>Vertebrata</taxon>
        <taxon>Euteleostomi</taxon>
        <taxon>Actinopterygii</taxon>
        <taxon>Neopterygii</taxon>
        <taxon>Teleostei</taxon>
        <taxon>Neoteleostei</taxon>
        <taxon>Acanthomorphata</taxon>
        <taxon>Eupercaria</taxon>
        <taxon>Sciaenidae</taxon>
        <taxon>Nibea</taxon>
    </lineage>
</organism>
<proteinExistence type="predicted"/>
<reference evidence="1" key="1">
    <citation type="submission" date="2020-04" db="EMBL/GenBank/DDBJ databases">
        <title>A chromosome-scale assembly and high-density genetic map of the yellow drum (Nibea albiflora) genome.</title>
        <authorList>
            <person name="Xu D."/>
            <person name="Zhang W."/>
            <person name="Chen R."/>
            <person name="Tan P."/>
            <person name="Wang L."/>
            <person name="Song H."/>
            <person name="Tian L."/>
            <person name="Zhu Q."/>
            <person name="Wang B."/>
        </authorList>
    </citation>
    <scope>NUCLEOTIDE SEQUENCE</scope>
    <source>
        <strain evidence="1">ZJHYS-2018</strain>
    </source>
</reference>
<gene>
    <name evidence="1" type="ORF">GBF38_005405</name>
</gene>
<dbReference type="EMBL" id="CM024809">
    <property type="protein sequence ID" value="KAG8006205.1"/>
    <property type="molecule type" value="Genomic_DNA"/>
</dbReference>
<protein>
    <submittedName>
        <fullName evidence="1">Uncharacterized protein</fullName>
    </submittedName>
</protein>
<name>A0ACB7EVV7_NIBAL</name>
<feature type="non-terminal residue" evidence="1">
    <location>
        <position position="1"/>
    </location>
</feature>
<evidence type="ECO:0000313" key="1">
    <source>
        <dbReference type="EMBL" id="KAG8006205.1"/>
    </source>
</evidence>
<keyword evidence="2" id="KW-1185">Reference proteome</keyword>